<organism evidence="1 2">
    <name type="scientific">Staurois parvus</name>
    <dbReference type="NCBI Taxonomy" id="386267"/>
    <lineage>
        <taxon>Eukaryota</taxon>
        <taxon>Metazoa</taxon>
        <taxon>Chordata</taxon>
        <taxon>Craniata</taxon>
        <taxon>Vertebrata</taxon>
        <taxon>Euteleostomi</taxon>
        <taxon>Amphibia</taxon>
        <taxon>Batrachia</taxon>
        <taxon>Anura</taxon>
        <taxon>Neobatrachia</taxon>
        <taxon>Ranoidea</taxon>
        <taxon>Ranidae</taxon>
        <taxon>Staurois</taxon>
    </lineage>
</organism>
<feature type="non-terminal residue" evidence="1">
    <location>
        <position position="53"/>
    </location>
</feature>
<proteinExistence type="predicted"/>
<evidence type="ECO:0000313" key="1">
    <source>
        <dbReference type="EMBL" id="CAI9614241.1"/>
    </source>
</evidence>
<name>A0ABN9H0F4_9NEOB</name>
<keyword evidence="2" id="KW-1185">Reference proteome</keyword>
<dbReference type="EMBL" id="CATNWA010019635">
    <property type="protein sequence ID" value="CAI9614241.1"/>
    <property type="molecule type" value="Genomic_DNA"/>
</dbReference>
<protein>
    <recommendedName>
        <fullName evidence="3">Transposase</fullName>
    </recommendedName>
</protein>
<evidence type="ECO:0008006" key="3">
    <source>
        <dbReference type="Google" id="ProtNLM"/>
    </source>
</evidence>
<comment type="caution">
    <text evidence="1">The sequence shown here is derived from an EMBL/GenBank/DDBJ whole genome shotgun (WGS) entry which is preliminary data.</text>
</comment>
<accession>A0ABN9H0F4</accession>
<sequence>MDTDRWHCWGYSDHQDTLIISALMITVSMIARVTDHLTAPLSVPWSTGALVHQ</sequence>
<reference evidence="1" key="1">
    <citation type="submission" date="2023-05" db="EMBL/GenBank/DDBJ databases">
        <authorList>
            <person name="Stuckert A."/>
        </authorList>
    </citation>
    <scope>NUCLEOTIDE SEQUENCE</scope>
</reference>
<gene>
    <name evidence="1" type="ORF">SPARVUS_LOCUS15021047</name>
</gene>
<dbReference type="Proteomes" id="UP001162483">
    <property type="component" value="Unassembled WGS sequence"/>
</dbReference>
<evidence type="ECO:0000313" key="2">
    <source>
        <dbReference type="Proteomes" id="UP001162483"/>
    </source>
</evidence>